<dbReference type="STRING" id="478744.SAMN05444359_110109"/>
<protein>
    <recommendedName>
        <fullName evidence="4">CHRD domain-containing protein</fullName>
    </recommendedName>
</protein>
<feature type="signal peptide" evidence="1">
    <location>
        <begin position="1"/>
        <end position="21"/>
    </location>
</feature>
<evidence type="ECO:0008006" key="4">
    <source>
        <dbReference type="Google" id="ProtNLM"/>
    </source>
</evidence>
<accession>A0A1H9GBU5</accession>
<keyword evidence="1" id="KW-0732">Signal</keyword>
<dbReference type="EMBL" id="FOFB01000010">
    <property type="protein sequence ID" value="SEQ47238.1"/>
    <property type="molecule type" value="Genomic_DNA"/>
</dbReference>
<reference evidence="3" key="1">
    <citation type="submission" date="2016-10" db="EMBL/GenBank/DDBJ databases">
        <authorList>
            <person name="Varghese N."/>
            <person name="Submissions S."/>
        </authorList>
    </citation>
    <scope>NUCLEOTIDE SEQUENCE [LARGE SCALE GENOMIC DNA]</scope>
    <source>
        <strain evidence="3">DSM 24740</strain>
    </source>
</reference>
<sequence length="132" mass="14505">MRRNILYLFAAALFFFTTSCVEEKLAFTVVESPVLGLISETSAAEGMVAFTGTFYELDKSGILDQNIGIDSIPVAGLELRVESQNRALLQTIVTAADGTTLFEMPATELEGVTRLEWTGTYDGQIFRILKNL</sequence>
<name>A0A1H9GBU5_9BACT</name>
<dbReference type="InParanoid" id="A0A1H9GBU5"/>
<feature type="chain" id="PRO_5011577082" description="CHRD domain-containing protein" evidence="1">
    <location>
        <begin position="22"/>
        <end position="132"/>
    </location>
</feature>
<evidence type="ECO:0000313" key="3">
    <source>
        <dbReference type="Proteomes" id="UP000199021"/>
    </source>
</evidence>
<evidence type="ECO:0000313" key="2">
    <source>
        <dbReference type="EMBL" id="SEQ47238.1"/>
    </source>
</evidence>
<evidence type="ECO:0000256" key="1">
    <source>
        <dbReference type="SAM" id="SignalP"/>
    </source>
</evidence>
<dbReference type="Proteomes" id="UP000199021">
    <property type="component" value="Unassembled WGS sequence"/>
</dbReference>
<organism evidence="2 3">
    <name type="scientific">Neolewinella agarilytica</name>
    <dbReference type="NCBI Taxonomy" id="478744"/>
    <lineage>
        <taxon>Bacteria</taxon>
        <taxon>Pseudomonadati</taxon>
        <taxon>Bacteroidota</taxon>
        <taxon>Saprospiria</taxon>
        <taxon>Saprospirales</taxon>
        <taxon>Lewinellaceae</taxon>
        <taxon>Neolewinella</taxon>
    </lineage>
</organism>
<dbReference type="AlphaFoldDB" id="A0A1H9GBU5"/>
<keyword evidence="3" id="KW-1185">Reference proteome</keyword>
<proteinExistence type="predicted"/>
<gene>
    <name evidence="2" type="ORF">SAMN05444359_110109</name>
</gene>
<dbReference type="RefSeq" id="WP_090168144.1">
    <property type="nucleotide sequence ID" value="NZ_FOFB01000010.1"/>
</dbReference>
<dbReference type="OrthoDB" id="1493417at2"/>
<dbReference type="PROSITE" id="PS51257">
    <property type="entry name" value="PROKAR_LIPOPROTEIN"/>
    <property type="match status" value="1"/>
</dbReference>